<evidence type="ECO:0000313" key="7">
    <source>
        <dbReference type="Proteomes" id="UP000295621"/>
    </source>
</evidence>
<reference evidence="6 7" key="1">
    <citation type="submission" date="2019-02" db="EMBL/GenBank/DDBJ databases">
        <title>Draft genome sequences of novel Actinobacteria.</title>
        <authorList>
            <person name="Sahin N."/>
            <person name="Ay H."/>
            <person name="Saygin H."/>
        </authorList>
    </citation>
    <scope>NUCLEOTIDE SEQUENCE [LARGE SCALE GENOMIC DNA]</scope>
    <source>
        <strain evidence="6 7">KC603</strain>
    </source>
</reference>
<dbReference type="Pfam" id="PF00296">
    <property type="entry name" value="Bac_luciferase"/>
    <property type="match status" value="1"/>
</dbReference>
<dbReference type="GO" id="GO:0046306">
    <property type="term" value="P:alkanesulfonate catabolic process"/>
    <property type="evidence" value="ECO:0007669"/>
    <property type="project" value="TreeGrafter"/>
</dbReference>
<evidence type="ECO:0000256" key="4">
    <source>
        <dbReference type="ARBA" id="ARBA00023033"/>
    </source>
</evidence>
<sequence length="293" mass="31973">MTTHPRRFGVLVLPDAGAATLLDRFRRVEELGFDQLFLPDHIGNIFATDPPWLDGWTMTAAAALATDRVRIGTLVANPILRPPAVLAKAALTVDQLSGGRLELGIGAGIMESDHHATGTTPWTVKERVARFPEYVRVLDDVLRRDGGPYGFAGDWYTVRDLPTGPATTQRPRPPILVGGNAPTVLRVAAERADVWNTNGRPDASVDENVALATDWSRRVDQFAAAADRDPASIRRSVLFWATTDVLTGPATLDELVDRYAAAGFTEFVIGWPGSDGERETFERLALEVVPKLR</sequence>
<dbReference type="SUPFAM" id="SSF51679">
    <property type="entry name" value="Bacterial luciferase-like"/>
    <property type="match status" value="1"/>
</dbReference>
<evidence type="ECO:0000256" key="3">
    <source>
        <dbReference type="ARBA" id="ARBA00023002"/>
    </source>
</evidence>
<name>A0A4R4REJ1_9ACTN</name>
<dbReference type="PANTHER" id="PTHR42847:SF4">
    <property type="entry name" value="ALKANESULFONATE MONOOXYGENASE-RELATED"/>
    <property type="match status" value="1"/>
</dbReference>
<feature type="domain" description="Luciferase-like" evidence="5">
    <location>
        <begin position="17"/>
        <end position="239"/>
    </location>
</feature>
<evidence type="ECO:0000313" key="6">
    <source>
        <dbReference type="EMBL" id="TDC46823.1"/>
    </source>
</evidence>
<dbReference type="InterPro" id="IPR050172">
    <property type="entry name" value="SsuD_RutA_monooxygenase"/>
</dbReference>
<dbReference type="RefSeq" id="WP_131987911.1">
    <property type="nucleotide sequence ID" value="NZ_SMKL01000088.1"/>
</dbReference>
<dbReference type="GO" id="GO:0008726">
    <property type="term" value="F:alkanesulfonate monooxygenase activity"/>
    <property type="evidence" value="ECO:0007669"/>
    <property type="project" value="TreeGrafter"/>
</dbReference>
<dbReference type="AlphaFoldDB" id="A0A4R4REJ1"/>
<accession>A0A4R4REJ1</accession>
<keyword evidence="1" id="KW-0285">Flavoprotein</keyword>
<dbReference type="Proteomes" id="UP000295621">
    <property type="component" value="Unassembled WGS sequence"/>
</dbReference>
<dbReference type="PANTHER" id="PTHR42847">
    <property type="entry name" value="ALKANESULFONATE MONOOXYGENASE"/>
    <property type="match status" value="1"/>
</dbReference>
<dbReference type="EMBL" id="SMKL01000088">
    <property type="protein sequence ID" value="TDC46823.1"/>
    <property type="molecule type" value="Genomic_DNA"/>
</dbReference>
<dbReference type="InterPro" id="IPR011251">
    <property type="entry name" value="Luciferase-like_dom"/>
</dbReference>
<evidence type="ECO:0000259" key="5">
    <source>
        <dbReference type="Pfam" id="PF00296"/>
    </source>
</evidence>
<organism evidence="6 7">
    <name type="scientific">Jiangella ureilytica</name>
    <dbReference type="NCBI Taxonomy" id="2530374"/>
    <lineage>
        <taxon>Bacteria</taxon>
        <taxon>Bacillati</taxon>
        <taxon>Actinomycetota</taxon>
        <taxon>Actinomycetes</taxon>
        <taxon>Jiangellales</taxon>
        <taxon>Jiangellaceae</taxon>
        <taxon>Jiangella</taxon>
    </lineage>
</organism>
<proteinExistence type="predicted"/>
<gene>
    <name evidence="6" type="ORF">E1212_25995</name>
</gene>
<dbReference type="Gene3D" id="3.20.20.30">
    <property type="entry name" value="Luciferase-like domain"/>
    <property type="match status" value="1"/>
</dbReference>
<evidence type="ECO:0000256" key="2">
    <source>
        <dbReference type="ARBA" id="ARBA00022643"/>
    </source>
</evidence>
<keyword evidence="2" id="KW-0288">FMN</keyword>
<dbReference type="InterPro" id="IPR036661">
    <property type="entry name" value="Luciferase-like_sf"/>
</dbReference>
<protein>
    <submittedName>
        <fullName evidence="6">LLM class flavin-dependent oxidoreductase</fullName>
    </submittedName>
</protein>
<comment type="caution">
    <text evidence="6">The sequence shown here is derived from an EMBL/GenBank/DDBJ whole genome shotgun (WGS) entry which is preliminary data.</text>
</comment>
<evidence type="ECO:0000256" key="1">
    <source>
        <dbReference type="ARBA" id="ARBA00022630"/>
    </source>
</evidence>
<dbReference type="OrthoDB" id="7374740at2"/>
<keyword evidence="3" id="KW-0560">Oxidoreductase</keyword>
<keyword evidence="7" id="KW-1185">Reference proteome</keyword>
<keyword evidence="4" id="KW-0503">Monooxygenase</keyword>